<organism evidence="4 5">
    <name type="scientific">Candidatus Spechtbacteria bacterium RIFCSPLOWO2_01_FULL_43_12</name>
    <dbReference type="NCBI Taxonomy" id="1802162"/>
    <lineage>
        <taxon>Bacteria</taxon>
        <taxon>Candidatus Spechtiibacteriota</taxon>
    </lineage>
</organism>
<dbReference type="GO" id="GO:1901135">
    <property type="term" value="P:carbohydrate derivative metabolic process"/>
    <property type="evidence" value="ECO:0007669"/>
    <property type="project" value="InterPro"/>
</dbReference>
<evidence type="ECO:0000256" key="1">
    <source>
        <dbReference type="ARBA" id="ARBA00010523"/>
    </source>
</evidence>
<evidence type="ECO:0000313" key="5">
    <source>
        <dbReference type="Proteomes" id="UP000178835"/>
    </source>
</evidence>
<dbReference type="InterPro" id="IPR001347">
    <property type="entry name" value="SIS_dom"/>
</dbReference>
<proteinExistence type="inferred from homology"/>
<comment type="similarity">
    <text evidence="1">Belongs to the PGI/PMI family.</text>
</comment>
<gene>
    <name evidence="4" type="ORF">A2919_01495</name>
</gene>
<dbReference type="Pfam" id="PF10432">
    <property type="entry name" value="bact-PGI_C"/>
    <property type="match status" value="1"/>
</dbReference>
<dbReference type="GO" id="GO:0097367">
    <property type="term" value="F:carbohydrate derivative binding"/>
    <property type="evidence" value="ECO:0007669"/>
    <property type="project" value="InterPro"/>
</dbReference>
<name>A0A1G2HFG7_9BACT</name>
<dbReference type="AlphaFoldDB" id="A0A1G2HFG7"/>
<dbReference type="Proteomes" id="UP000178835">
    <property type="component" value="Unassembled WGS sequence"/>
</dbReference>
<dbReference type="EMBL" id="MHOH01000003">
    <property type="protein sequence ID" value="OGZ61215.1"/>
    <property type="molecule type" value="Genomic_DNA"/>
</dbReference>
<sequence>MIKQDMMEKMILDFPAQFAQGYKAGQEAGKEYVGVKIENIIICGMGGSALPGSVLEMSATEIGLQIPVRIHRNYGLPKEATNRDLVVVISYSGNTEEAFSSYKEAREKEIPLVAITTGGPLQKMGEENNTSVVLIPDGLPPRLAIGAQYSALAAVLENSGVIGPQEKNFEELARTLDAKKHSQFAESLAENLKEFTPLIYSSQKYKNLAYILKIQLNETSKKHAFCNYFPELNHNEMVGFETDGNFAVLILRAEDDDPKIKRRMELTASILKEKGVGVEFLDIQGEKVYDRIFNTVIFGNWLSYYTAVKNGVDPIPVEIIEKFKNLL</sequence>
<dbReference type="InterPro" id="IPR019490">
    <property type="entry name" value="Glu6P/Mann6P_isomerase_C"/>
</dbReference>
<feature type="domain" description="SIS" evidence="3">
    <location>
        <begin position="28"/>
        <end position="166"/>
    </location>
</feature>
<comment type="caution">
    <text evidence="4">The sequence shown here is derived from an EMBL/GenBank/DDBJ whole genome shotgun (WGS) entry which is preliminary data.</text>
</comment>
<evidence type="ECO:0000259" key="3">
    <source>
        <dbReference type="PROSITE" id="PS51464"/>
    </source>
</evidence>
<dbReference type="SUPFAM" id="SSF53697">
    <property type="entry name" value="SIS domain"/>
    <property type="match status" value="1"/>
</dbReference>
<dbReference type="PROSITE" id="PS51464">
    <property type="entry name" value="SIS"/>
    <property type="match status" value="1"/>
</dbReference>
<dbReference type="GO" id="GO:0004476">
    <property type="term" value="F:mannose-6-phosphate isomerase activity"/>
    <property type="evidence" value="ECO:0007669"/>
    <property type="project" value="InterPro"/>
</dbReference>
<evidence type="ECO:0000256" key="2">
    <source>
        <dbReference type="ARBA" id="ARBA00023235"/>
    </source>
</evidence>
<dbReference type="GO" id="GO:0004347">
    <property type="term" value="F:glucose-6-phosphate isomerase activity"/>
    <property type="evidence" value="ECO:0007669"/>
    <property type="project" value="InterPro"/>
</dbReference>
<accession>A0A1G2HFG7</accession>
<dbReference type="Gene3D" id="3.40.50.10490">
    <property type="entry name" value="Glucose-6-phosphate isomerase like protein, domain 1"/>
    <property type="match status" value="2"/>
</dbReference>
<keyword evidence="2 4" id="KW-0413">Isomerase</keyword>
<evidence type="ECO:0000313" key="4">
    <source>
        <dbReference type="EMBL" id="OGZ61215.1"/>
    </source>
</evidence>
<dbReference type="NCBIfam" id="TIGR02128">
    <property type="entry name" value="G6PI_arch"/>
    <property type="match status" value="1"/>
</dbReference>
<dbReference type="CDD" id="cd05637">
    <property type="entry name" value="SIS_PGI_PMI_2"/>
    <property type="match status" value="1"/>
</dbReference>
<dbReference type="GO" id="GO:0005975">
    <property type="term" value="P:carbohydrate metabolic process"/>
    <property type="evidence" value="ECO:0007669"/>
    <property type="project" value="InterPro"/>
</dbReference>
<dbReference type="InterPro" id="IPR046348">
    <property type="entry name" value="SIS_dom_sf"/>
</dbReference>
<protein>
    <submittedName>
        <fullName evidence="4">Bifunctional phosphoglucose/phosphomannose isomerase</fullName>
    </submittedName>
</protein>
<reference evidence="4 5" key="1">
    <citation type="journal article" date="2016" name="Nat. Commun.">
        <title>Thousands of microbial genomes shed light on interconnected biogeochemical processes in an aquifer system.</title>
        <authorList>
            <person name="Anantharaman K."/>
            <person name="Brown C.T."/>
            <person name="Hug L.A."/>
            <person name="Sharon I."/>
            <person name="Castelle C.J."/>
            <person name="Probst A.J."/>
            <person name="Thomas B.C."/>
            <person name="Singh A."/>
            <person name="Wilkins M.J."/>
            <person name="Karaoz U."/>
            <person name="Brodie E.L."/>
            <person name="Williams K.H."/>
            <person name="Hubbard S.S."/>
            <person name="Banfield J.F."/>
        </authorList>
    </citation>
    <scope>NUCLEOTIDE SEQUENCE [LARGE SCALE GENOMIC DNA]</scope>
</reference>
<dbReference type="Pfam" id="PF01380">
    <property type="entry name" value="SIS"/>
    <property type="match status" value="1"/>
</dbReference>